<dbReference type="SUPFAM" id="SSF53901">
    <property type="entry name" value="Thiolase-like"/>
    <property type="match status" value="2"/>
</dbReference>
<feature type="domain" description="Hydroxymethylglutaryl-coenzyme A synthase N-terminal" evidence="3">
    <location>
        <begin position="5"/>
        <end position="177"/>
    </location>
</feature>
<dbReference type="Pfam" id="PF01154">
    <property type="entry name" value="HMG_CoA_synt_N"/>
    <property type="match status" value="1"/>
</dbReference>
<dbReference type="InterPro" id="IPR013746">
    <property type="entry name" value="HMG_CoA_synt_C_dom"/>
</dbReference>
<gene>
    <name evidence="5" type="ORF">BCL74_1998</name>
</gene>
<evidence type="ECO:0000259" key="4">
    <source>
        <dbReference type="Pfam" id="PF08540"/>
    </source>
</evidence>
<dbReference type="RefSeq" id="WP_121219613.1">
    <property type="nucleotide sequence ID" value="NZ_RBIG01000002.1"/>
</dbReference>
<evidence type="ECO:0000313" key="6">
    <source>
        <dbReference type="Proteomes" id="UP000277424"/>
    </source>
</evidence>
<dbReference type="InterPro" id="IPR013528">
    <property type="entry name" value="HMG_CoA_synth_N"/>
</dbReference>
<proteinExistence type="inferred from homology"/>
<dbReference type="Gene3D" id="3.40.47.10">
    <property type="match status" value="2"/>
</dbReference>
<dbReference type="GO" id="GO:0004421">
    <property type="term" value="F:hydroxymethylglutaryl-CoA synthase activity"/>
    <property type="evidence" value="ECO:0007669"/>
    <property type="project" value="InterPro"/>
</dbReference>
<dbReference type="AlphaFoldDB" id="A0A420WGH4"/>
<dbReference type="PANTHER" id="PTHR43323">
    <property type="entry name" value="3-HYDROXY-3-METHYLGLUTARYL COENZYME A SYNTHASE"/>
    <property type="match status" value="1"/>
</dbReference>
<dbReference type="GO" id="GO:0006084">
    <property type="term" value="P:acetyl-CoA metabolic process"/>
    <property type="evidence" value="ECO:0007669"/>
    <property type="project" value="InterPro"/>
</dbReference>
<dbReference type="Pfam" id="PF08540">
    <property type="entry name" value="HMG_CoA_synt_C"/>
    <property type="match status" value="1"/>
</dbReference>
<dbReference type="OrthoDB" id="9769523at2"/>
<evidence type="ECO:0000259" key="3">
    <source>
        <dbReference type="Pfam" id="PF01154"/>
    </source>
</evidence>
<evidence type="ECO:0000256" key="1">
    <source>
        <dbReference type="ARBA" id="ARBA00007061"/>
    </source>
</evidence>
<protein>
    <submittedName>
        <fullName evidence="5">Polyketide biosynthesis 3-hydroxy-3-methylglutaryl-CoA synthase-like enzyme PksG</fullName>
    </submittedName>
</protein>
<dbReference type="PANTHER" id="PTHR43323:SF2">
    <property type="entry name" value="HYDROXYMETHYLGLUTARYL-COA SYNTHASE"/>
    <property type="match status" value="1"/>
</dbReference>
<reference evidence="5 6" key="1">
    <citation type="submission" date="2018-10" db="EMBL/GenBank/DDBJ databases">
        <title>Comparative analysis of microorganisms from saline springs in Andes Mountain Range, Colombia.</title>
        <authorList>
            <person name="Rubin E."/>
        </authorList>
    </citation>
    <scope>NUCLEOTIDE SEQUENCE [LARGE SCALE GENOMIC DNA]</scope>
    <source>
        <strain evidence="5 6">USBA 36</strain>
    </source>
</reference>
<comment type="caution">
    <text evidence="5">The sequence shown here is derived from an EMBL/GenBank/DDBJ whole genome shotgun (WGS) entry which is preliminary data.</text>
</comment>
<dbReference type="Proteomes" id="UP000277424">
    <property type="component" value="Unassembled WGS sequence"/>
</dbReference>
<name>A0A420WGH4_9PROT</name>
<sequence>MSGPVGIEALNVYAGAASLDVRELCVHRGLDMPRFENLLMREKTVALPYEDPVSYAVNAAKPLLDRLDPAERNRIEMVVACTESGIDFGKSMSTYIHHYLGLPGNCRLFEIKQACYSGTAGLQMAVNFVLSQTSPGAKALVVATDISRFALADESAIQEWAYSEPSSGSGAVALLVSDTPHLLAIDPGAYGNHGFEVMDTCRPGPDTEAGDADLSLMAYLDCCEKAYKDYARRVEGADFRETFGYLCFHTPFGGMVKGAHRHLMRKLYKTPPPEIEADFQRRMSGSLAYGQRVGNTAGASVFLGLAGTLATGDFTSPQRIGFFSYGSGCCSEFYSGVATSDGQSRLRAMGIDAAMDARHRLSIEEYERLLRGNSTLRFGLRDALPDRAIVPGAWQVYEGGGSNGQRLVLRAIEGYHRLYDWI</sequence>
<dbReference type="EMBL" id="RBIG01000002">
    <property type="protein sequence ID" value="RKQ70062.1"/>
    <property type="molecule type" value="Genomic_DNA"/>
</dbReference>
<dbReference type="InterPro" id="IPR016039">
    <property type="entry name" value="Thiolase-like"/>
</dbReference>
<accession>A0A420WGH4</accession>
<dbReference type="CDD" id="cd00827">
    <property type="entry name" value="init_cond_enzymes"/>
    <property type="match status" value="1"/>
</dbReference>
<evidence type="ECO:0000313" key="5">
    <source>
        <dbReference type="EMBL" id="RKQ70062.1"/>
    </source>
</evidence>
<keyword evidence="2" id="KW-0808">Transferase</keyword>
<evidence type="ECO:0000256" key="2">
    <source>
        <dbReference type="ARBA" id="ARBA00022679"/>
    </source>
</evidence>
<organism evidence="5 6">
    <name type="scientific">Oceanibaculum indicum</name>
    <dbReference type="NCBI Taxonomy" id="526216"/>
    <lineage>
        <taxon>Bacteria</taxon>
        <taxon>Pseudomonadati</taxon>
        <taxon>Pseudomonadota</taxon>
        <taxon>Alphaproteobacteria</taxon>
        <taxon>Rhodospirillales</taxon>
        <taxon>Oceanibaculaceae</taxon>
        <taxon>Oceanibaculum</taxon>
    </lineage>
</organism>
<comment type="similarity">
    <text evidence="1">Belongs to the thiolase-like superfamily. HMG-CoA synthase family.</text>
</comment>
<feature type="domain" description="Hydroxymethylglutaryl-coenzyme A synthase C-terminal" evidence="4">
    <location>
        <begin position="278"/>
        <end position="370"/>
    </location>
</feature>